<dbReference type="Gene3D" id="3.30.1490.70">
    <property type="match status" value="1"/>
</dbReference>
<dbReference type="EMBL" id="SSMQ01000048">
    <property type="protein sequence ID" value="TKD00278.1"/>
    <property type="molecule type" value="Genomic_DNA"/>
</dbReference>
<accession>A0A4U1J075</accession>
<dbReference type="InterPro" id="IPR021122">
    <property type="entry name" value="RNA_ligase_dom_REL/Rnl2"/>
</dbReference>
<proteinExistence type="predicted"/>
<feature type="domain" description="RNA ligase" evidence="1">
    <location>
        <begin position="37"/>
        <end position="238"/>
    </location>
</feature>
<dbReference type="Proteomes" id="UP000309215">
    <property type="component" value="Unassembled WGS sequence"/>
</dbReference>
<keyword evidence="2" id="KW-0436">Ligase</keyword>
<evidence type="ECO:0000259" key="1">
    <source>
        <dbReference type="Pfam" id="PF09414"/>
    </source>
</evidence>
<dbReference type="OrthoDB" id="1060685at2"/>
<sequence>MTPPPIPPFSPYEKIAESLAAALGDDEAAHRAASRAEWIVTEKIHGANFCFVTEGEEVRCAKRKGLLADDEDFFGHRGVLRRCAGGVRDVLARVKTRAPKATSVFVYGELFGGGYPHPDVPPVPGVQPVQTGCWYAPGIEFCAFDVGFVQEGGPERVYLDQDEAREACEEAGIPFARPLFRGRYEDAFAYPLGFETTIPARLGLPSLGPSNKAEGVVLKPARALVVPRRAGVVRPVVKRKIAEFAEDERFHEAEKWSGPRAPAASALDWLVHEASSLVNENRLNAAVSKVGPTRPGDTARLGEVLALVREDLDVELHARHADALRALSPADSRALAAHLDSEARALVELYLGAAPP</sequence>
<protein>
    <submittedName>
        <fullName evidence="2">RNA ligase</fullName>
    </submittedName>
</protein>
<evidence type="ECO:0000313" key="2">
    <source>
        <dbReference type="EMBL" id="TKD00278.1"/>
    </source>
</evidence>
<gene>
    <name evidence="2" type="ORF">E8A74_34795</name>
</gene>
<dbReference type="GO" id="GO:0016874">
    <property type="term" value="F:ligase activity"/>
    <property type="evidence" value="ECO:0007669"/>
    <property type="project" value="UniProtKB-KW"/>
</dbReference>
<organism evidence="2 3">
    <name type="scientific">Polyangium fumosum</name>
    <dbReference type="NCBI Taxonomy" id="889272"/>
    <lineage>
        <taxon>Bacteria</taxon>
        <taxon>Pseudomonadati</taxon>
        <taxon>Myxococcota</taxon>
        <taxon>Polyangia</taxon>
        <taxon>Polyangiales</taxon>
        <taxon>Polyangiaceae</taxon>
        <taxon>Polyangium</taxon>
    </lineage>
</organism>
<dbReference type="Pfam" id="PF09414">
    <property type="entry name" value="RNA_ligase"/>
    <property type="match status" value="1"/>
</dbReference>
<name>A0A4U1J075_9BACT</name>
<keyword evidence="3" id="KW-1185">Reference proteome</keyword>
<dbReference type="Gene3D" id="3.30.470.30">
    <property type="entry name" value="DNA ligase/mRNA capping enzyme"/>
    <property type="match status" value="1"/>
</dbReference>
<dbReference type="RefSeq" id="WP_136933393.1">
    <property type="nucleotide sequence ID" value="NZ_SSMQ01000048.1"/>
</dbReference>
<dbReference type="AlphaFoldDB" id="A0A4U1J075"/>
<reference evidence="2 3" key="1">
    <citation type="submission" date="2019-04" db="EMBL/GenBank/DDBJ databases">
        <authorList>
            <person name="Li Y."/>
            <person name="Wang J."/>
        </authorList>
    </citation>
    <scope>NUCLEOTIDE SEQUENCE [LARGE SCALE GENOMIC DNA]</scope>
    <source>
        <strain evidence="2 3">DSM 14668</strain>
    </source>
</reference>
<dbReference type="SUPFAM" id="SSF56091">
    <property type="entry name" value="DNA ligase/mRNA capping enzyme, catalytic domain"/>
    <property type="match status" value="1"/>
</dbReference>
<comment type="caution">
    <text evidence="2">The sequence shown here is derived from an EMBL/GenBank/DDBJ whole genome shotgun (WGS) entry which is preliminary data.</text>
</comment>
<evidence type="ECO:0000313" key="3">
    <source>
        <dbReference type="Proteomes" id="UP000309215"/>
    </source>
</evidence>